<keyword evidence="8" id="KW-0443">Lipid metabolism</keyword>
<keyword evidence="4" id="KW-0677">Repeat</keyword>
<evidence type="ECO:0000256" key="2">
    <source>
        <dbReference type="ARBA" id="ARBA00012027"/>
    </source>
</evidence>
<evidence type="ECO:0000256" key="3">
    <source>
        <dbReference type="ARBA" id="ARBA00022723"/>
    </source>
</evidence>
<dbReference type="InterPro" id="IPR011402">
    <property type="entry name" value="PLipase_D_pln"/>
</dbReference>
<evidence type="ECO:0000256" key="9">
    <source>
        <dbReference type="PIRNR" id="PIRNR036470"/>
    </source>
</evidence>
<comment type="similarity">
    <text evidence="9">Belongs to the phospholipase D family. C2-PLD subfamily.</text>
</comment>
<dbReference type="GO" id="GO:0009395">
    <property type="term" value="P:phospholipid catabolic process"/>
    <property type="evidence" value="ECO:0007669"/>
    <property type="project" value="TreeGrafter"/>
</dbReference>
<organism evidence="11 12">
    <name type="scientific">Phaseolus angularis</name>
    <name type="common">Azuki bean</name>
    <name type="synonym">Vigna angularis</name>
    <dbReference type="NCBI Taxonomy" id="3914"/>
    <lineage>
        <taxon>Eukaryota</taxon>
        <taxon>Viridiplantae</taxon>
        <taxon>Streptophyta</taxon>
        <taxon>Embryophyta</taxon>
        <taxon>Tracheophyta</taxon>
        <taxon>Spermatophyta</taxon>
        <taxon>Magnoliopsida</taxon>
        <taxon>eudicotyledons</taxon>
        <taxon>Gunneridae</taxon>
        <taxon>Pentapetalae</taxon>
        <taxon>rosids</taxon>
        <taxon>fabids</taxon>
        <taxon>Fabales</taxon>
        <taxon>Fabaceae</taxon>
        <taxon>Papilionoideae</taxon>
        <taxon>50 kb inversion clade</taxon>
        <taxon>NPAAA clade</taxon>
        <taxon>indigoferoid/millettioid clade</taxon>
        <taxon>Phaseoleae</taxon>
        <taxon>Vigna</taxon>
    </lineage>
</organism>
<gene>
    <name evidence="11" type="ORF">HKW66_Vig0213310</name>
</gene>
<dbReference type="InterPro" id="IPR015679">
    <property type="entry name" value="PLipase_D_fam"/>
</dbReference>
<comment type="catalytic activity">
    <reaction evidence="1 9">
        <text>a 1,2-diacyl-sn-glycero-3-phosphocholine + H2O = a 1,2-diacyl-sn-glycero-3-phosphate + choline + H(+)</text>
        <dbReference type="Rhea" id="RHEA:14445"/>
        <dbReference type="ChEBI" id="CHEBI:15354"/>
        <dbReference type="ChEBI" id="CHEBI:15377"/>
        <dbReference type="ChEBI" id="CHEBI:15378"/>
        <dbReference type="ChEBI" id="CHEBI:57643"/>
        <dbReference type="ChEBI" id="CHEBI:58608"/>
        <dbReference type="EC" id="3.1.4.4"/>
    </reaction>
</comment>
<dbReference type="Gene3D" id="3.30.870.10">
    <property type="entry name" value="Endonuclease Chain A"/>
    <property type="match status" value="2"/>
</dbReference>
<evidence type="ECO:0000256" key="8">
    <source>
        <dbReference type="ARBA" id="ARBA00023098"/>
    </source>
</evidence>
<feature type="domain" description="PLD phosphodiesterase" evidence="10">
    <location>
        <begin position="603"/>
        <end position="630"/>
    </location>
</feature>
<dbReference type="GO" id="GO:0005509">
    <property type="term" value="F:calcium ion binding"/>
    <property type="evidence" value="ECO:0007669"/>
    <property type="project" value="InterPro"/>
</dbReference>
<proteinExistence type="inferred from homology"/>
<keyword evidence="3" id="KW-0479">Metal-binding</keyword>
<dbReference type="EC" id="3.1.4.4" evidence="2 9"/>
<dbReference type="InterPro" id="IPR035892">
    <property type="entry name" value="C2_domain_sf"/>
</dbReference>
<evidence type="ECO:0000256" key="1">
    <source>
        <dbReference type="ARBA" id="ARBA00000798"/>
    </source>
</evidence>
<dbReference type="Pfam" id="PF12357">
    <property type="entry name" value="PLD_C"/>
    <property type="match status" value="1"/>
</dbReference>
<dbReference type="SUPFAM" id="SSF49562">
    <property type="entry name" value="C2 domain (Calcium/lipid-binding domain, CaLB)"/>
    <property type="match status" value="1"/>
</dbReference>
<comment type="cofactor">
    <cofactor evidence="9">
        <name>Ca(2+)</name>
        <dbReference type="ChEBI" id="CHEBI:29108"/>
    </cofactor>
</comment>
<dbReference type="GO" id="GO:0004630">
    <property type="term" value="F:phospholipase D activity"/>
    <property type="evidence" value="ECO:0007669"/>
    <property type="project" value="UniProtKB-EC"/>
</dbReference>
<evidence type="ECO:0000256" key="5">
    <source>
        <dbReference type="ARBA" id="ARBA00022801"/>
    </source>
</evidence>
<dbReference type="InterPro" id="IPR001736">
    <property type="entry name" value="PLipase_D/transphosphatidylase"/>
</dbReference>
<evidence type="ECO:0000256" key="7">
    <source>
        <dbReference type="ARBA" id="ARBA00022963"/>
    </source>
</evidence>
<name>A0A8T0JEI0_PHAAN</name>
<evidence type="ECO:0000313" key="11">
    <source>
        <dbReference type="EMBL" id="KAG2371157.1"/>
    </source>
</evidence>
<dbReference type="PIRSF" id="PIRSF036470">
    <property type="entry name" value="PLD_plant"/>
    <property type="match status" value="1"/>
</dbReference>
<evidence type="ECO:0000259" key="10">
    <source>
        <dbReference type="PROSITE" id="PS50035"/>
    </source>
</evidence>
<keyword evidence="7 9" id="KW-0442">Lipid degradation</keyword>
<keyword evidence="5 9" id="KW-0378">Hydrolase</keyword>
<comment type="caution">
    <text evidence="11">The sequence shown here is derived from an EMBL/GenBank/DDBJ whole genome shotgun (WGS) entry which is preliminary data.</text>
</comment>
<evidence type="ECO:0000256" key="4">
    <source>
        <dbReference type="ARBA" id="ARBA00022737"/>
    </source>
</evidence>
<comment type="function">
    <text evidence="9">Hydrolyzes glycerol-phospholipids at the terminal phosphodiesteric bond.</text>
</comment>
<reference evidence="11 12" key="1">
    <citation type="submission" date="2020-05" db="EMBL/GenBank/DDBJ databases">
        <title>Vigna angularis (adzuki bean) Var. LongXiaoDou No. 4 denovo assembly.</title>
        <authorList>
            <person name="Xiang H."/>
        </authorList>
    </citation>
    <scope>NUCLEOTIDE SEQUENCE [LARGE SCALE GENOMIC DNA]</scope>
    <source>
        <tissue evidence="11">Leaf</tissue>
    </source>
</reference>
<keyword evidence="6 9" id="KW-0106">Calcium</keyword>
<evidence type="ECO:0000313" key="12">
    <source>
        <dbReference type="Proteomes" id="UP000743370"/>
    </source>
</evidence>
<dbReference type="PANTHER" id="PTHR18896">
    <property type="entry name" value="PHOSPHOLIPASE D"/>
    <property type="match status" value="1"/>
</dbReference>
<dbReference type="GO" id="GO:0046470">
    <property type="term" value="P:phosphatidylcholine metabolic process"/>
    <property type="evidence" value="ECO:0007669"/>
    <property type="project" value="InterPro"/>
</dbReference>
<dbReference type="InterPro" id="IPR024632">
    <property type="entry name" value="PLipase_D_C"/>
</dbReference>
<dbReference type="PANTHER" id="PTHR18896:SF137">
    <property type="entry name" value="PHOSPHOLIPASE D ALPHA 4"/>
    <property type="match status" value="1"/>
</dbReference>
<dbReference type="PROSITE" id="PS50035">
    <property type="entry name" value="PLD"/>
    <property type="match status" value="1"/>
</dbReference>
<dbReference type="Proteomes" id="UP000743370">
    <property type="component" value="Unassembled WGS sequence"/>
</dbReference>
<dbReference type="SMART" id="SM00155">
    <property type="entry name" value="PLDc"/>
    <property type="match status" value="2"/>
</dbReference>
<sequence>MEEMSKFLIHGTIEATIFNATPYSPFFPFNCVHRKGKPAYVSIRIGKQKVAKTTQERERVWNQTFQILCAHPEDSTITITLKTSCFVLGKFHMQAKRLKEESLINGLFPLLMENGKPNPQLKLRFMLWFKPAEMEPSWRKILSNGEFQGLRDATFPQRSNCEVKLYHDAHHSSTFHPPFDLCGAPLKLWEDVYKAIEGAKYLIYIAGWSFNPKMVLVRDPQTEIPHAREINLGELLKKKAEEGVAVRVMIWDDETSLPLIKNKGVMNTHDEEAFAYFKHTKVICRKCPRLHHKFPTLFAHHQKTITMDTRTPYSVHAREIMSFLGGLDLCGGRYDTEKHSLFQTLAEESDYHDFYQTNIAKASLNKGGPREPWHDAHACVIGEAAWDVLTNFEQRWTKQCDPSLLVPANTLQNLIPTYSSTPTERNWKVQVYRSIDHVSASQLFRRLTVERSIHEAYVEAIRRADRFVFIENQYFVGGCHLWQEDRHSGCSNLIPVEIALKVVSKIKARERFAVYIVIPMWPEGVPESEPVQDILHWTRETMTMMYWLIGEAITESGEPGHPRDYLNFFCLANREKKEKEEFLPPLSPHPATQYWNAQKNRRFPIYVHSKVMIVDDIYILIGSANVNQRSMDGQRDTEIAIGAYQFQDGVDHHVNRGDIHAYRMSLWYEHTGSAEELFLEPESLACVQRMRSIGDHMWEMYSSEEIVDMEGVHLVRYPVKITQEGYVEDPDDGGDHFPDTKSPQFRICVDSGFFVKLKTGSCIQGIILLNEEAEVNFMV</sequence>
<dbReference type="GO" id="GO:0005886">
    <property type="term" value="C:plasma membrane"/>
    <property type="evidence" value="ECO:0007669"/>
    <property type="project" value="TreeGrafter"/>
</dbReference>
<protein>
    <recommendedName>
        <fullName evidence="2 9">Phospholipase D</fullName>
        <ecNumber evidence="2 9">3.1.4.4</ecNumber>
    </recommendedName>
</protein>
<dbReference type="EMBL" id="JABFOF010000011">
    <property type="protein sequence ID" value="KAG2371157.1"/>
    <property type="molecule type" value="Genomic_DNA"/>
</dbReference>
<evidence type="ECO:0000256" key="6">
    <source>
        <dbReference type="ARBA" id="ARBA00022837"/>
    </source>
</evidence>
<dbReference type="Pfam" id="PF00614">
    <property type="entry name" value="PLDc"/>
    <property type="match status" value="1"/>
</dbReference>
<dbReference type="AlphaFoldDB" id="A0A8T0JEI0"/>
<accession>A0A8T0JEI0</accession>
<dbReference type="SUPFAM" id="SSF56024">
    <property type="entry name" value="Phospholipase D/nuclease"/>
    <property type="match status" value="2"/>
</dbReference>